<dbReference type="AlphaFoldDB" id="A0A438BM11"/>
<dbReference type="Pfam" id="PF03732">
    <property type="entry name" value="Retrotrans_gag"/>
    <property type="match status" value="1"/>
</dbReference>
<sequence>MGYINVWEHSGGDRHFDVDWSSIIEDLYSPELEGCVQPEGTIASARDPLKSTLILLEPLDLEAIASLGRRIDGQQAQEVPPQDGARYDLMAPPPPPPNIAVTWEYFDEAPVASLPAKFRMPEIERYMGIGCPRIHLRLYSTIMRAHGLNEAQMIMLFPISLSGAAQRWFASLDVSCRRTWDDLAQEFLRQFTFNNIIDVSRRELEALRQRPEELVTSFISRWREKISQVIDRPSERDQISMIMRSLQPQFARPLMRFSHTDFGSLVQALYGLRPPRRYQTVGQTFGLYYPPSPRVQYRPREPSQSYDQTYMPPALALPHHTAQGIERPTVSYSAAALRKLTEVGLLTALTPRPPPQLVPPKFRMDLHYVDEVQTPYVDVSHTPYVDDAHTLDVQYVIRGGKVIKVKTTTTPEGLIHMVKAGRATCIVFLDDDLPLKVLRIPTSFNLLLGRPWIHRAETIPSFLHQKISHSDDDLFLTRFTFDEVQTLEMEDFYLDYVAMSFDQHGSTVVLEMMRSMFYLPGVGEGSTDSYAVRLSCLSIHHEFGGLLRESIRAINPFKRDHWGTQYHAGGRATTPHPSVTVE</sequence>
<reference evidence="2 3" key="1">
    <citation type="journal article" date="2018" name="PLoS Genet.">
        <title>Population sequencing reveals clonal diversity and ancestral inbreeding in the grapevine cultivar Chardonnay.</title>
        <authorList>
            <person name="Roach M.J."/>
            <person name="Johnson D.L."/>
            <person name="Bohlmann J."/>
            <person name="van Vuuren H.J."/>
            <person name="Jones S.J."/>
            <person name="Pretorius I.S."/>
            <person name="Schmidt S.A."/>
            <person name="Borneman A.R."/>
        </authorList>
    </citation>
    <scope>NUCLEOTIDE SEQUENCE [LARGE SCALE GENOMIC DNA]</scope>
    <source>
        <strain evidence="3">cv. Chardonnay</strain>
        <tissue evidence="2">Leaf</tissue>
    </source>
</reference>
<gene>
    <name evidence="2" type="ORF">CK203_087242</name>
</gene>
<accession>A0A438BM11</accession>
<dbReference type="InterPro" id="IPR005162">
    <property type="entry name" value="Retrotrans_gag_dom"/>
</dbReference>
<feature type="domain" description="Retrotransposon gag" evidence="1">
    <location>
        <begin position="156"/>
        <end position="247"/>
    </location>
</feature>
<protein>
    <recommendedName>
        <fullName evidence="1">Retrotransposon gag domain-containing protein</fullName>
    </recommendedName>
</protein>
<dbReference type="PANTHER" id="PTHR33223:SF8">
    <property type="entry name" value="OS04G0172440 PROTEIN"/>
    <property type="match status" value="1"/>
</dbReference>
<name>A0A438BM11_VITVI</name>
<dbReference type="Proteomes" id="UP000288805">
    <property type="component" value="Unassembled WGS sequence"/>
</dbReference>
<comment type="caution">
    <text evidence="2">The sequence shown here is derived from an EMBL/GenBank/DDBJ whole genome shotgun (WGS) entry which is preliminary data.</text>
</comment>
<evidence type="ECO:0000313" key="3">
    <source>
        <dbReference type="Proteomes" id="UP000288805"/>
    </source>
</evidence>
<dbReference type="EMBL" id="QGNW01002723">
    <property type="protein sequence ID" value="RVW12007.1"/>
    <property type="molecule type" value="Genomic_DNA"/>
</dbReference>
<dbReference type="PANTHER" id="PTHR33223">
    <property type="entry name" value="CCHC-TYPE DOMAIN-CONTAINING PROTEIN"/>
    <property type="match status" value="1"/>
</dbReference>
<proteinExistence type="predicted"/>
<organism evidence="2 3">
    <name type="scientific">Vitis vinifera</name>
    <name type="common">Grape</name>
    <dbReference type="NCBI Taxonomy" id="29760"/>
    <lineage>
        <taxon>Eukaryota</taxon>
        <taxon>Viridiplantae</taxon>
        <taxon>Streptophyta</taxon>
        <taxon>Embryophyta</taxon>
        <taxon>Tracheophyta</taxon>
        <taxon>Spermatophyta</taxon>
        <taxon>Magnoliopsida</taxon>
        <taxon>eudicotyledons</taxon>
        <taxon>Gunneridae</taxon>
        <taxon>Pentapetalae</taxon>
        <taxon>rosids</taxon>
        <taxon>Vitales</taxon>
        <taxon>Vitaceae</taxon>
        <taxon>Viteae</taxon>
        <taxon>Vitis</taxon>
    </lineage>
</organism>
<evidence type="ECO:0000313" key="2">
    <source>
        <dbReference type="EMBL" id="RVW12007.1"/>
    </source>
</evidence>
<evidence type="ECO:0000259" key="1">
    <source>
        <dbReference type="Pfam" id="PF03732"/>
    </source>
</evidence>